<reference evidence="2 3" key="1">
    <citation type="submission" date="2013-12" db="EMBL/GenBank/DDBJ databases">
        <title>Draft genome of the parsitic nematode Ancylostoma duodenale.</title>
        <authorList>
            <person name="Mitreva M."/>
        </authorList>
    </citation>
    <scope>NUCLEOTIDE SEQUENCE [LARGE SCALE GENOMIC DNA]</scope>
    <source>
        <strain evidence="2 3">Zhejiang</strain>
    </source>
</reference>
<proteinExistence type="predicted"/>
<keyword evidence="3" id="KW-1185">Reference proteome</keyword>
<dbReference type="Proteomes" id="UP000054047">
    <property type="component" value="Unassembled WGS sequence"/>
</dbReference>
<evidence type="ECO:0000259" key="1">
    <source>
        <dbReference type="Pfam" id="PF02932"/>
    </source>
</evidence>
<name>A0A0C2D5D3_9BILA</name>
<dbReference type="InterPro" id="IPR036719">
    <property type="entry name" value="Neuro-gated_channel_TM_sf"/>
</dbReference>
<evidence type="ECO:0000313" key="3">
    <source>
        <dbReference type="Proteomes" id="UP000054047"/>
    </source>
</evidence>
<dbReference type="GO" id="GO:0016020">
    <property type="term" value="C:membrane"/>
    <property type="evidence" value="ECO:0007669"/>
    <property type="project" value="InterPro"/>
</dbReference>
<dbReference type="AlphaFoldDB" id="A0A0C2D5D3"/>
<dbReference type="OrthoDB" id="442503at2759"/>
<accession>A0A0C2D5D3</accession>
<dbReference type="GO" id="GO:0006811">
    <property type="term" value="P:monoatomic ion transport"/>
    <property type="evidence" value="ECO:0007669"/>
    <property type="project" value="InterPro"/>
</dbReference>
<dbReference type="EMBL" id="KN727875">
    <property type="protein sequence ID" value="KIH64783.1"/>
    <property type="molecule type" value="Genomic_DNA"/>
</dbReference>
<sequence length="70" mass="7182">MYYAGGRVVGLVLAGQGARTAQPAASRSARGSFQDAVPARVSLGVTTLLTMTTQASGINSKLPPVSYIKD</sequence>
<dbReference type="Pfam" id="PF02932">
    <property type="entry name" value="Neur_chan_memb"/>
    <property type="match status" value="1"/>
</dbReference>
<dbReference type="InterPro" id="IPR006029">
    <property type="entry name" value="Neurotrans-gated_channel_TM"/>
</dbReference>
<dbReference type="SUPFAM" id="SSF90112">
    <property type="entry name" value="Neurotransmitter-gated ion-channel transmembrane pore"/>
    <property type="match status" value="1"/>
</dbReference>
<gene>
    <name evidence="2" type="ORF">ANCDUO_04907</name>
</gene>
<protein>
    <recommendedName>
        <fullName evidence="1">Neurotransmitter-gated ion-channel transmembrane domain-containing protein</fullName>
    </recommendedName>
</protein>
<feature type="domain" description="Neurotransmitter-gated ion-channel transmembrane" evidence="1">
    <location>
        <begin position="34"/>
        <end position="69"/>
    </location>
</feature>
<dbReference type="Gene3D" id="6.10.250.2810">
    <property type="match status" value="1"/>
</dbReference>
<organism evidence="2 3">
    <name type="scientific">Ancylostoma duodenale</name>
    <dbReference type="NCBI Taxonomy" id="51022"/>
    <lineage>
        <taxon>Eukaryota</taxon>
        <taxon>Metazoa</taxon>
        <taxon>Ecdysozoa</taxon>
        <taxon>Nematoda</taxon>
        <taxon>Chromadorea</taxon>
        <taxon>Rhabditida</taxon>
        <taxon>Rhabditina</taxon>
        <taxon>Rhabditomorpha</taxon>
        <taxon>Strongyloidea</taxon>
        <taxon>Ancylostomatidae</taxon>
        <taxon>Ancylostomatinae</taxon>
        <taxon>Ancylostoma</taxon>
    </lineage>
</organism>
<evidence type="ECO:0000313" key="2">
    <source>
        <dbReference type="EMBL" id="KIH64783.1"/>
    </source>
</evidence>